<dbReference type="PANTHER" id="PTHR42770:SF7">
    <property type="entry name" value="MEMBRANE PROTEIN"/>
    <property type="match status" value="1"/>
</dbReference>
<gene>
    <name evidence="7" type="ORF">J4573_42315</name>
</gene>
<feature type="transmembrane region" description="Helical" evidence="6">
    <location>
        <begin position="27"/>
        <end position="48"/>
    </location>
</feature>
<keyword evidence="2" id="KW-1003">Cell membrane</keyword>
<comment type="subcellular location">
    <subcellularLocation>
        <location evidence="1">Cell membrane</location>
        <topology evidence="1">Multi-pass membrane protein</topology>
    </subcellularLocation>
</comment>
<protein>
    <submittedName>
        <fullName evidence="7">APC family permease</fullName>
    </submittedName>
</protein>
<keyword evidence="3 6" id="KW-0812">Transmembrane</keyword>
<dbReference type="Gene3D" id="1.20.1740.10">
    <property type="entry name" value="Amino acid/polyamine transporter I"/>
    <property type="match status" value="1"/>
</dbReference>
<evidence type="ECO:0000256" key="5">
    <source>
        <dbReference type="ARBA" id="ARBA00023136"/>
    </source>
</evidence>
<dbReference type="AlphaFoldDB" id="A0A939PK24"/>
<evidence type="ECO:0000256" key="6">
    <source>
        <dbReference type="SAM" id="Phobius"/>
    </source>
</evidence>
<feature type="transmembrane region" description="Helical" evidence="6">
    <location>
        <begin position="200"/>
        <end position="224"/>
    </location>
</feature>
<dbReference type="InterPro" id="IPR002293">
    <property type="entry name" value="AA/rel_permease1"/>
</dbReference>
<evidence type="ECO:0000256" key="4">
    <source>
        <dbReference type="ARBA" id="ARBA00022989"/>
    </source>
</evidence>
<evidence type="ECO:0000256" key="1">
    <source>
        <dbReference type="ARBA" id="ARBA00004651"/>
    </source>
</evidence>
<feature type="transmembrane region" description="Helical" evidence="6">
    <location>
        <begin position="434"/>
        <end position="453"/>
    </location>
</feature>
<feature type="transmembrane region" description="Helical" evidence="6">
    <location>
        <begin position="97"/>
        <end position="126"/>
    </location>
</feature>
<keyword evidence="4 6" id="KW-1133">Transmembrane helix</keyword>
<dbReference type="PIRSF" id="PIRSF006060">
    <property type="entry name" value="AA_transporter"/>
    <property type="match status" value="1"/>
</dbReference>
<dbReference type="Proteomes" id="UP000669179">
    <property type="component" value="Unassembled WGS sequence"/>
</dbReference>
<evidence type="ECO:0000256" key="3">
    <source>
        <dbReference type="ARBA" id="ARBA00022692"/>
    </source>
</evidence>
<proteinExistence type="predicted"/>
<keyword evidence="5 6" id="KW-0472">Membrane</keyword>
<organism evidence="7 8">
    <name type="scientific">Actinomadura barringtoniae</name>
    <dbReference type="NCBI Taxonomy" id="1427535"/>
    <lineage>
        <taxon>Bacteria</taxon>
        <taxon>Bacillati</taxon>
        <taxon>Actinomycetota</taxon>
        <taxon>Actinomycetes</taxon>
        <taxon>Streptosporangiales</taxon>
        <taxon>Thermomonosporaceae</taxon>
        <taxon>Actinomadura</taxon>
    </lineage>
</organism>
<reference evidence="7" key="1">
    <citation type="submission" date="2021-03" db="EMBL/GenBank/DDBJ databases">
        <authorList>
            <person name="Kanchanasin P."/>
            <person name="Saeng-In P."/>
            <person name="Phongsopitanun W."/>
            <person name="Yuki M."/>
            <person name="Kudo T."/>
            <person name="Ohkuma M."/>
            <person name="Tanasupawat S."/>
        </authorList>
    </citation>
    <scope>NUCLEOTIDE SEQUENCE</scope>
    <source>
        <strain evidence="7">GKU 128</strain>
    </source>
</reference>
<dbReference type="Pfam" id="PF13520">
    <property type="entry name" value="AA_permease_2"/>
    <property type="match status" value="1"/>
</dbReference>
<comment type="caution">
    <text evidence="7">The sequence shown here is derived from an EMBL/GenBank/DDBJ whole genome shotgun (WGS) entry which is preliminary data.</text>
</comment>
<feature type="transmembrane region" description="Helical" evidence="6">
    <location>
        <begin position="401"/>
        <end position="422"/>
    </location>
</feature>
<name>A0A939PK24_9ACTN</name>
<dbReference type="EMBL" id="JAGEOJ010000022">
    <property type="protein sequence ID" value="MBO2453785.1"/>
    <property type="molecule type" value="Genomic_DNA"/>
</dbReference>
<accession>A0A939PK24</accession>
<feature type="transmembrane region" description="Helical" evidence="6">
    <location>
        <begin position="54"/>
        <end position="76"/>
    </location>
</feature>
<evidence type="ECO:0000313" key="7">
    <source>
        <dbReference type="EMBL" id="MBO2453785.1"/>
    </source>
</evidence>
<feature type="transmembrane region" description="Helical" evidence="6">
    <location>
        <begin position="341"/>
        <end position="361"/>
    </location>
</feature>
<dbReference type="GO" id="GO:0022857">
    <property type="term" value="F:transmembrane transporter activity"/>
    <property type="evidence" value="ECO:0007669"/>
    <property type="project" value="InterPro"/>
</dbReference>
<evidence type="ECO:0000313" key="8">
    <source>
        <dbReference type="Proteomes" id="UP000669179"/>
    </source>
</evidence>
<dbReference type="RefSeq" id="WP_208261803.1">
    <property type="nucleotide sequence ID" value="NZ_JAGEOJ010000022.1"/>
</dbReference>
<feature type="transmembrane region" description="Helical" evidence="6">
    <location>
        <begin position="367"/>
        <end position="389"/>
    </location>
</feature>
<evidence type="ECO:0000256" key="2">
    <source>
        <dbReference type="ARBA" id="ARBA00022475"/>
    </source>
</evidence>
<dbReference type="GO" id="GO:0005886">
    <property type="term" value="C:plasma membrane"/>
    <property type="evidence" value="ECO:0007669"/>
    <property type="project" value="UniProtKB-SubCell"/>
</dbReference>
<dbReference type="InterPro" id="IPR050367">
    <property type="entry name" value="APC_superfamily"/>
</dbReference>
<keyword evidence="8" id="KW-1185">Reference proteome</keyword>
<feature type="transmembrane region" description="Helical" evidence="6">
    <location>
        <begin position="132"/>
        <end position="151"/>
    </location>
</feature>
<dbReference type="PANTHER" id="PTHR42770">
    <property type="entry name" value="AMINO ACID TRANSPORTER-RELATED"/>
    <property type="match status" value="1"/>
</dbReference>
<feature type="transmembrane region" description="Helical" evidence="6">
    <location>
        <begin position="158"/>
        <end position="180"/>
    </location>
</feature>
<feature type="transmembrane region" description="Helical" evidence="6">
    <location>
        <begin position="245"/>
        <end position="267"/>
    </location>
</feature>
<feature type="transmembrane region" description="Helical" evidence="6">
    <location>
        <begin position="295"/>
        <end position="320"/>
    </location>
</feature>
<sequence length="476" mass="49021">MAVSDLDSPTASPPPALHRGLRMLGTLFIVLSAVTPASSVFIIAPGVISQAGTGAFWSFAAAGVVGVFMAFVYAELSSAYPLTGGEYAIVGRTLGRLPGFVILGLILVTQLLILAVIALGVGTYLGVLFDGLNGPVVAAVTVAVAAVVAILDIKVNALVTGVFLAIEMAALVILSALGFLNVERPFTDLLAHPVVAGGHGGLTAASAGLIAAATAVAIFAYNGYGSAVYFGEETHDAHRTIARTILWALGVTVAAELIPVTAVLLGAPDLNKLFGADNMLEYVITERGGDTLNTVISLAIALAILNAVIAIMLLTARLVFSSGRDGTWSPKVDGALTALHPRFGTPWIATVLTAVLSAAACFLPEKFLLVVTGTSLVAVYAALCVAVIAGRRNGTTAHAAYRMPLFPAAPIAALAALGYVIYQNAKDPEIGRPSLGVTVLVIAVSVAYFLLVLRRRGGWDLRGPDSAESIEETPTR</sequence>